<dbReference type="Proteomes" id="UP000651728">
    <property type="component" value="Unassembled WGS sequence"/>
</dbReference>
<reference evidence="2 3" key="1">
    <citation type="submission" date="2021-01" db="EMBL/GenBank/DDBJ databases">
        <title>Whole genome shotgun sequence of Microbispora amethystogenes NBRC 101907.</title>
        <authorList>
            <person name="Komaki H."/>
            <person name="Tamura T."/>
        </authorList>
    </citation>
    <scope>NUCLEOTIDE SEQUENCE [LARGE SCALE GENOMIC DNA]</scope>
    <source>
        <strain evidence="2 3">NBRC 101907</strain>
    </source>
</reference>
<evidence type="ECO:0000313" key="3">
    <source>
        <dbReference type="Proteomes" id="UP000651728"/>
    </source>
</evidence>
<gene>
    <name evidence="2" type="ORF">Mam01_05440</name>
</gene>
<protein>
    <submittedName>
        <fullName evidence="2">Uncharacterized protein</fullName>
    </submittedName>
</protein>
<feature type="chain" id="PRO_5047365322" evidence="1">
    <location>
        <begin position="28"/>
        <end position="152"/>
    </location>
</feature>
<proteinExistence type="predicted"/>
<keyword evidence="1" id="KW-0732">Signal</keyword>
<feature type="signal peptide" evidence="1">
    <location>
        <begin position="1"/>
        <end position="27"/>
    </location>
</feature>
<evidence type="ECO:0000256" key="1">
    <source>
        <dbReference type="SAM" id="SignalP"/>
    </source>
</evidence>
<evidence type="ECO:0000313" key="2">
    <source>
        <dbReference type="EMBL" id="GIH30380.1"/>
    </source>
</evidence>
<dbReference type="EMBL" id="BOOB01000003">
    <property type="protein sequence ID" value="GIH30380.1"/>
    <property type="molecule type" value="Genomic_DNA"/>
</dbReference>
<accession>A0ABQ4F6F9</accession>
<sequence>MKNFVRLGGAALSTAFLSVAISSAASADVVPVAPAPAPMAPSMATAPRVPHERARVSTPTLLPRLTALRRFTAEPSLPAALEPQEWQPGWDPYYEAQTARQLQIEPELAREAYEAEVEEAELASETFRLFLPPEFERSLNVSVLRQMFAPPR</sequence>
<comment type="caution">
    <text evidence="2">The sequence shown here is derived from an EMBL/GenBank/DDBJ whole genome shotgun (WGS) entry which is preliminary data.</text>
</comment>
<name>A0ABQ4F6F9_9ACTN</name>
<organism evidence="2 3">
    <name type="scientific">Microbispora amethystogenes</name>
    <dbReference type="NCBI Taxonomy" id="1427754"/>
    <lineage>
        <taxon>Bacteria</taxon>
        <taxon>Bacillati</taxon>
        <taxon>Actinomycetota</taxon>
        <taxon>Actinomycetes</taxon>
        <taxon>Streptosporangiales</taxon>
        <taxon>Streptosporangiaceae</taxon>
        <taxon>Microbispora</taxon>
    </lineage>
</organism>
<keyword evidence="3" id="KW-1185">Reference proteome</keyword>